<organism evidence="2 3">
    <name type="scientific">Letharia columbiana</name>
    <dbReference type="NCBI Taxonomy" id="112416"/>
    <lineage>
        <taxon>Eukaryota</taxon>
        <taxon>Fungi</taxon>
        <taxon>Dikarya</taxon>
        <taxon>Ascomycota</taxon>
        <taxon>Pezizomycotina</taxon>
        <taxon>Lecanoromycetes</taxon>
        <taxon>OSLEUM clade</taxon>
        <taxon>Lecanoromycetidae</taxon>
        <taxon>Lecanorales</taxon>
        <taxon>Lecanorineae</taxon>
        <taxon>Parmeliaceae</taxon>
        <taxon>Letharia</taxon>
    </lineage>
</organism>
<evidence type="ECO:0000313" key="3">
    <source>
        <dbReference type="Proteomes" id="UP000578531"/>
    </source>
</evidence>
<dbReference type="GeneID" id="59283229"/>
<feature type="domain" description="DUF7730" evidence="1">
    <location>
        <begin position="41"/>
        <end position="241"/>
    </location>
</feature>
<evidence type="ECO:0000259" key="1">
    <source>
        <dbReference type="Pfam" id="PF24864"/>
    </source>
</evidence>
<dbReference type="Proteomes" id="UP000578531">
    <property type="component" value="Unassembled WGS sequence"/>
</dbReference>
<dbReference type="Pfam" id="PF24864">
    <property type="entry name" value="DUF7730"/>
    <property type="match status" value="1"/>
</dbReference>
<protein>
    <recommendedName>
        <fullName evidence="1">DUF7730 domain-containing protein</fullName>
    </recommendedName>
</protein>
<dbReference type="OrthoDB" id="5413827at2759"/>
<dbReference type="RefSeq" id="XP_037169216.1">
    <property type="nucleotide sequence ID" value="XM_037303494.1"/>
</dbReference>
<evidence type="ECO:0000313" key="2">
    <source>
        <dbReference type="EMBL" id="KAF6239947.1"/>
    </source>
</evidence>
<keyword evidence="3" id="KW-1185">Reference proteome</keyword>
<proteinExistence type="predicted"/>
<dbReference type="PANTHER" id="PTHR38790">
    <property type="entry name" value="2EXR DOMAIN-CONTAINING PROTEIN-RELATED"/>
    <property type="match status" value="1"/>
</dbReference>
<reference evidence="2 3" key="1">
    <citation type="journal article" date="2020" name="Genomics">
        <title>Complete, high-quality genomes from long-read metagenomic sequencing of two wolf lichen thalli reveals enigmatic genome architecture.</title>
        <authorList>
            <person name="McKenzie S.K."/>
            <person name="Walston R.F."/>
            <person name="Allen J.L."/>
        </authorList>
    </citation>
    <scope>NUCLEOTIDE SEQUENCE [LARGE SCALE GENOMIC DNA]</scope>
    <source>
        <strain evidence="2">WasteWater2</strain>
    </source>
</reference>
<comment type="caution">
    <text evidence="2">The sequence shown here is derived from an EMBL/GenBank/DDBJ whole genome shotgun (WGS) entry which is preliminary data.</text>
</comment>
<dbReference type="InterPro" id="IPR056632">
    <property type="entry name" value="DUF7730"/>
</dbReference>
<name>A0A8H6G3U1_9LECA</name>
<dbReference type="EMBL" id="JACCJC010000004">
    <property type="protein sequence ID" value="KAF6239947.1"/>
    <property type="molecule type" value="Genomic_DNA"/>
</dbReference>
<accession>A0A8H6G3U1</accession>
<sequence length="295" mass="34829">MTKRKTEEEKTAVKAKRTRRVPFTAPKDVATKALIAQNASCSPLLRMPLEIRNKIWKIVLGDRLIHLEYPGVRRVRKVEEKMRSCIHVVCKHDCPEHEMTDKEIDWRMPHQSCNLDLSHKRGYRDTQVRNNILVREQPDPPESVHLTVLRVCRQIYNEANDVLWSTNTFSFSEADPTFVDFMESRTTHQKQTLRKLRLQMDWVYEDEKGWNRILGVKRLRSLTGIRSLRLQINHSMEAALYHEAKVRGGRARLFSTSSTRVRAQIGHIAADRRRSLRQRLSHRHQRLSFLGQRRR</sequence>
<gene>
    <name evidence="2" type="ORF">HO173_001555</name>
</gene>
<dbReference type="AlphaFoldDB" id="A0A8H6G3U1"/>